<evidence type="ECO:0000313" key="3">
    <source>
        <dbReference type="Proteomes" id="UP000807353"/>
    </source>
</evidence>
<dbReference type="AlphaFoldDB" id="A0A9P5XQI8"/>
<dbReference type="InterPro" id="IPR046700">
    <property type="entry name" value="DUF6570"/>
</dbReference>
<sequence length="181" mass="20343">MSLVNGKWLGKVPGVLKNDVLAFIYTGPCKPTNSDLERTPLLVRRKKISAALEWLKLNHLDYLDLNISYDNLEEYPENGPPCVIEYRESNSNKDPESSAVHDMDEEIGTETGTCPFVVHGLTGEEYSTKSIKAIKAIALKHMADSGKVLAIGHAEQPESIYKNPQLFPQMNWKWSSQRQNV</sequence>
<keyword evidence="3" id="KW-1185">Reference proteome</keyword>
<dbReference type="OrthoDB" id="3221862at2759"/>
<accession>A0A9P5XQI8</accession>
<dbReference type="Proteomes" id="UP000807353">
    <property type="component" value="Unassembled WGS sequence"/>
</dbReference>
<reference evidence="2" key="1">
    <citation type="submission" date="2020-11" db="EMBL/GenBank/DDBJ databases">
        <authorList>
            <consortium name="DOE Joint Genome Institute"/>
            <person name="Ahrendt S."/>
            <person name="Riley R."/>
            <person name="Andreopoulos W."/>
            <person name="Labutti K."/>
            <person name="Pangilinan J."/>
            <person name="Ruiz-Duenas F.J."/>
            <person name="Barrasa J.M."/>
            <person name="Sanchez-Garcia M."/>
            <person name="Camarero S."/>
            <person name="Miyauchi S."/>
            <person name="Serrano A."/>
            <person name="Linde D."/>
            <person name="Babiker R."/>
            <person name="Drula E."/>
            <person name="Ayuso-Fernandez I."/>
            <person name="Pacheco R."/>
            <person name="Padilla G."/>
            <person name="Ferreira P."/>
            <person name="Barriuso J."/>
            <person name="Kellner H."/>
            <person name="Castanera R."/>
            <person name="Alfaro M."/>
            <person name="Ramirez L."/>
            <person name="Pisabarro A.G."/>
            <person name="Kuo A."/>
            <person name="Tritt A."/>
            <person name="Lipzen A."/>
            <person name="He G."/>
            <person name="Yan M."/>
            <person name="Ng V."/>
            <person name="Cullen D."/>
            <person name="Martin F."/>
            <person name="Rosso M.-N."/>
            <person name="Henrissat B."/>
            <person name="Hibbett D."/>
            <person name="Martinez A.T."/>
            <person name="Grigoriev I.V."/>
        </authorList>
    </citation>
    <scope>NUCLEOTIDE SEQUENCE</scope>
    <source>
        <strain evidence="2">CBS 247.69</strain>
    </source>
</reference>
<protein>
    <recommendedName>
        <fullName evidence="1">DUF6570 domain-containing protein</fullName>
    </recommendedName>
</protein>
<name>A0A9P5XQI8_9AGAR</name>
<feature type="domain" description="DUF6570" evidence="1">
    <location>
        <begin position="18"/>
        <end position="73"/>
    </location>
</feature>
<evidence type="ECO:0000259" key="1">
    <source>
        <dbReference type="Pfam" id="PF20209"/>
    </source>
</evidence>
<evidence type="ECO:0000313" key="2">
    <source>
        <dbReference type="EMBL" id="KAF9455718.1"/>
    </source>
</evidence>
<dbReference type="EMBL" id="MU150543">
    <property type="protein sequence ID" value="KAF9455718.1"/>
    <property type="molecule type" value="Genomic_DNA"/>
</dbReference>
<dbReference type="Pfam" id="PF20209">
    <property type="entry name" value="DUF6570"/>
    <property type="match status" value="1"/>
</dbReference>
<proteinExistence type="predicted"/>
<gene>
    <name evidence="2" type="ORF">BDZ94DRAFT_1286046</name>
</gene>
<organism evidence="2 3">
    <name type="scientific">Collybia nuda</name>
    <dbReference type="NCBI Taxonomy" id="64659"/>
    <lineage>
        <taxon>Eukaryota</taxon>
        <taxon>Fungi</taxon>
        <taxon>Dikarya</taxon>
        <taxon>Basidiomycota</taxon>
        <taxon>Agaricomycotina</taxon>
        <taxon>Agaricomycetes</taxon>
        <taxon>Agaricomycetidae</taxon>
        <taxon>Agaricales</taxon>
        <taxon>Tricholomatineae</taxon>
        <taxon>Clitocybaceae</taxon>
        <taxon>Collybia</taxon>
    </lineage>
</organism>
<comment type="caution">
    <text evidence="2">The sequence shown here is derived from an EMBL/GenBank/DDBJ whole genome shotgun (WGS) entry which is preliminary data.</text>
</comment>